<name>A0A916ZI39_9BACL</name>
<accession>A0A916ZI39</accession>
<dbReference type="RefSeq" id="WP_188999439.1">
    <property type="nucleotide sequence ID" value="NZ_BMHP01000009.1"/>
</dbReference>
<gene>
    <name evidence="2" type="ORF">GCM10010911_65980</name>
</gene>
<dbReference type="EMBL" id="BMHP01000009">
    <property type="protein sequence ID" value="GGD97975.1"/>
    <property type="molecule type" value="Genomic_DNA"/>
</dbReference>
<evidence type="ECO:0000313" key="2">
    <source>
        <dbReference type="EMBL" id="GGD97975.1"/>
    </source>
</evidence>
<dbReference type="Gene3D" id="3.40.30.10">
    <property type="entry name" value="Glutaredoxin"/>
    <property type="match status" value="1"/>
</dbReference>
<dbReference type="AlphaFoldDB" id="A0A916ZI39"/>
<dbReference type="InterPro" id="IPR036249">
    <property type="entry name" value="Thioredoxin-like_sf"/>
</dbReference>
<dbReference type="CDD" id="cd02947">
    <property type="entry name" value="TRX_family"/>
    <property type="match status" value="1"/>
</dbReference>
<keyword evidence="3" id="KW-1185">Reference proteome</keyword>
<dbReference type="InterPro" id="IPR013766">
    <property type="entry name" value="Thioredoxin_domain"/>
</dbReference>
<dbReference type="SUPFAM" id="SSF52833">
    <property type="entry name" value="Thioredoxin-like"/>
    <property type="match status" value="1"/>
</dbReference>
<evidence type="ECO:0000313" key="3">
    <source>
        <dbReference type="Proteomes" id="UP000612456"/>
    </source>
</evidence>
<comment type="caution">
    <text evidence="2">The sequence shown here is derived from an EMBL/GenBank/DDBJ whole genome shotgun (WGS) entry which is preliminary data.</text>
</comment>
<sequence>MSIEELREDELIRRLKGRAGPDAVLFHTVFCGTCKLAERMLDIVQTAGTAVPIHKVNINYAPGLRDEWKISSVPCLVLLNGGKPVRFEYTMRSVDYLYGLLKELEASSPAQED</sequence>
<feature type="domain" description="Thioredoxin" evidence="1">
    <location>
        <begin position="19"/>
        <end position="86"/>
    </location>
</feature>
<organism evidence="2 3">
    <name type="scientific">Paenibacillus nasutitermitis</name>
    <dbReference type="NCBI Taxonomy" id="1652958"/>
    <lineage>
        <taxon>Bacteria</taxon>
        <taxon>Bacillati</taxon>
        <taxon>Bacillota</taxon>
        <taxon>Bacilli</taxon>
        <taxon>Bacillales</taxon>
        <taxon>Paenibacillaceae</taxon>
        <taxon>Paenibacillus</taxon>
    </lineage>
</organism>
<reference evidence="2" key="2">
    <citation type="submission" date="2020-09" db="EMBL/GenBank/DDBJ databases">
        <authorList>
            <person name="Sun Q."/>
            <person name="Zhou Y."/>
        </authorList>
    </citation>
    <scope>NUCLEOTIDE SEQUENCE</scope>
    <source>
        <strain evidence="2">CGMCC 1.15178</strain>
    </source>
</reference>
<evidence type="ECO:0000259" key="1">
    <source>
        <dbReference type="Pfam" id="PF00085"/>
    </source>
</evidence>
<dbReference type="Proteomes" id="UP000612456">
    <property type="component" value="Unassembled WGS sequence"/>
</dbReference>
<reference evidence="2" key="1">
    <citation type="journal article" date="2014" name="Int. J. Syst. Evol. Microbiol.">
        <title>Complete genome sequence of Corynebacterium casei LMG S-19264T (=DSM 44701T), isolated from a smear-ripened cheese.</title>
        <authorList>
            <consortium name="US DOE Joint Genome Institute (JGI-PGF)"/>
            <person name="Walter F."/>
            <person name="Albersmeier A."/>
            <person name="Kalinowski J."/>
            <person name="Ruckert C."/>
        </authorList>
    </citation>
    <scope>NUCLEOTIDE SEQUENCE</scope>
    <source>
        <strain evidence="2">CGMCC 1.15178</strain>
    </source>
</reference>
<protein>
    <recommendedName>
        <fullName evidence="1">Thioredoxin domain-containing protein</fullName>
    </recommendedName>
</protein>
<dbReference type="Pfam" id="PF00085">
    <property type="entry name" value="Thioredoxin"/>
    <property type="match status" value="1"/>
</dbReference>
<proteinExistence type="predicted"/>